<dbReference type="RefSeq" id="WP_176227017.1">
    <property type="nucleotide sequence ID" value="NZ_BLRV01000147.1"/>
</dbReference>
<evidence type="ECO:0000259" key="1">
    <source>
        <dbReference type="Pfam" id="PF01609"/>
    </source>
</evidence>
<dbReference type="Pfam" id="PF14104">
    <property type="entry name" value="DUF4277"/>
    <property type="match status" value="1"/>
</dbReference>
<accession>A0A6V8NPG1</accession>
<dbReference type="GO" id="GO:0004803">
    <property type="term" value="F:transposase activity"/>
    <property type="evidence" value="ECO:0007669"/>
    <property type="project" value="InterPro"/>
</dbReference>
<dbReference type="AlphaFoldDB" id="A0A6V8NPG1"/>
<evidence type="ECO:0000259" key="2">
    <source>
        <dbReference type="Pfam" id="PF14104"/>
    </source>
</evidence>
<dbReference type="PANTHER" id="PTHR34614">
    <property type="match status" value="1"/>
</dbReference>
<protein>
    <recommendedName>
        <fullName evidence="5">DUF4277 domain-containing protein</fullName>
    </recommendedName>
</protein>
<dbReference type="InterPro" id="IPR025457">
    <property type="entry name" value="DUF4277"/>
</dbReference>
<dbReference type="GO" id="GO:0006313">
    <property type="term" value="P:DNA transposition"/>
    <property type="evidence" value="ECO:0007669"/>
    <property type="project" value="InterPro"/>
</dbReference>
<evidence type="ECO:0008006" key="5">
    <source>
        <dbReference type="Google" id="ProtNLM"/>
    </source>
</evidence>
<feature type="domain" description="Transposase IS4-like" evidence="1">
    <location>
        <begin position="132"/>
        <end position="479"/>
    </location>
</feature>
<dbReference type="InterPro" id="IPR047654">
    <property type="entry name" value="IS1634_transpos"/>
</dbReference>
<dbReference type="Pfam" id="PF01609">
    <property type="entry name" value="DDE_Tnp_1"/>
    <property type="match status" value="1"/>
</dbReference>
<evidence type="ECO:0000313" key="3">
    <source>
        <dbReference type="EMBL" id="GFP21943.1"/>
    </source>
</evidence>
<dbReference type="Proteomes" id="UP000580051">
    <property type="component" value="Unassembled WGS sequence"/>
</dbReference>
<reference evidence="3 4" key="1">
    <citation type="journal article" date="2020" name="Front. Microbiol.">
        <title>Single-cell genomics of novel Actinobacteria with the Wood-Ljungdahl pathway discovered in a serpentinizing system.</title>
        <authorList>
            <person name="Merino N."/>
            <person name="Kawai M."/>
            <person name="Boyd E.S."/>
            <person name="Colman D.R."/>
            <person name="McGlynn S.E."/>
            <person name="Nealson K.H."/>
            <person name="Kurokawa K."/>
            <person name="Hongoh Y."/>
        </authorList>
    </citation>
    <scope>NUCLEOTIDE SEQUENCE [LARGE SCALE GENOMIC DNA]</scope>
    <source>
        <strain evidence="3 4">S06</strain>
    </source>
</reference>
<sequence length="566" mass="66010">MGERIFDLKTERLGPLPLVNHFLGRLGLIDILDRFVPTRDPRCALSYDKRLGVLLRSIITERDPIYRMGEVVSTFAPEGFGLSPEEAERITDDLIGRALDRLFDSDRGSLLTEIVISAGNEFSLSFDELHNDSTTVKFTGQYARAKGRSIRGKKAPFITYGYSKDKRPDLKQLLFILTSTSDGAVPVQFRCEAGNENDSRTHEETWDALCRATGRNDFLYVADGKLCNEDAMGYIDRRKGRFVTVLPRTRIEDRLFREWVQGHEPDWEKVWDRENPRKKGGPRDRWFVWRDRLPSAEGWPVIWVFSSLLALRTSEFRRQRIARAEQELSDLAGGQMGPRPRKRSRYEMQRQIDEILERLHVVRYIEVSLKTAYEHSFKQERPGRPGPDTKYVRKTRKRWKIQWRVNKDKVAYDQKSDGMYPLLTNDRSLTPRQVLEAHKRQPTIEKRFSQVKTVLEIAPVFLKNEGRVEALFFLYFVSLLVQTLIEREMRGAMERREITDIPLYPEERANRRPTAEQILKLFSLVERHTLIENGNDVHLFEPELTDLQKQVLGLLGIPETAYRRGL</sequence>
<dbReference type="EMBL" id="BLRV01000147">
    <property type="protein sequence ID" value="GFP21943.1"/>
    <property type="molecule type" value="Genomic_DNA"/>
</dbReference>
<dbReference type="NCBIfam" id="NF033559">
    <property type="entry name" value="transpos_IS1634"/>
    <property type="match status" value="1"/>
</dbReference>
<dbReference type="InterPro" id="IPR002559">
    <property type="entry name" value="Transposase_11"/>
</dbReference>
<proteinExistence type="predicted"/>
<evidence type="ECO:0000313" key="4">
    <source>
        <dbReference type="Proteomes" id="UP000580051"/>
    </source>
</evidence>
<comment type="caution">
    <text evidence="3">The sequence shown here is derived from an EMBL/GenBank/DDBJ whole genome shotgun (WGS) entry which is preliminary data.</text>
</comment>
<organism evidence="3 4">
    <name type="scientific">Candidatus Hakubella thermalkaliphila</name>
    <dbReference type="NCBI Taxonomy" id="2754717"/>
    <lineage>
        <taxon>Bacteria</taxon>
        <taxon>Bacillati</taxon>
        <taxon>Actinomycetota</taxon>
        <taxon>Actinomycetota incertae sedis</taxon>
        <taxon>Candidatus Hakubellales</taxon>
        <taxon>Candidatus Hakubellaceae</taxon>
        <taxon>Candidatus Hakubella</taxon>
    </lineage>
</organism>
<feature type="domain" description="DUF4277" evidence="2">
    <location>
        <begin position="9"/>
        <end position="115"/>
    </location>
</feature>
<gene>
    <name evidence="3" type="ORF">HKBW3S06_01169</name>
</gene>
<name>A0A6V8NPG1_9ACTN</name>
<dbReference type="PANTHER" id="PTHR34614:SF2">
    <property type="entry name" value="TRANSPOSASE IS4-LIKE DOMAIN-CONTAINING PROTEIN"/>
    <property type="match status" value="1"/>
</dbReference>
<dbReference type="GO" id="GO:0003677">
    <property type="term" value="F:DNA binding"/>
    <property type="evidence" value="ECO:0007669"/>
    <property type="project" value="InterPro"/>
</dbReference>